<dbReference type="OrthoDB" id="5584028at2759"/>
<evidence type="ECO:0000256" key="1">
    <source>
        <dbReference type="SAM" id="Phobius"/>
    </source>
</evidence>
<keyword evidence="1" id="KW-1133">Transmembrane helix</keyword>
<keyword evidence="1" id="KW-0472">Membrane</keyword>
<dbReference type="RefSeq" id="XP_033597593.1">
    <property type="nucleotide sequence ID" value="XM_033739092.1"/>
</dbReference>
<dbReference type="EMBL" id="ML996578">
    <property type="protein sequence ID" value="KAF2755142.1"/>
    <property type="molecule type" value="Genomic_DNA"/>
</dbReference>
<dbReference type="PANTHER" id="PTHR37852:SF1">
    <property type="entry name" value="HIG1 DOMAIN-CONTAINING PROTEIN"/>
    <property type="match status" value="1"/>
</dbReference>
<name>A0A6A6VX21_9PEZI</name>
<evidence type="ECO:0008006" key="4">
    <source>
        <dbReference type="Google" id="ProtNLM"/>
    </source>
</evidence>
<gene>
    <name evidence="2" type="ORF">EJ05DRAFT_123929</name>
</gene>
<accession>A0A6A6VX21</accession>
<feature type="transmembrane region" description="Helical" evidence="1">
    <location>
        <begin position="112"/>
        <end position="130"/>
    </location>
</feature>
<evidence type="ECO:0000313" key="2">
    <source>
        <dbReference type="EMBL" id="KAF2755142.1"/>
    </source>
</evidence>
<protein>
    <recommendedName>
        <fullName evidence="4">Tim17-domain-containing protein</fullName>
    </recommendedName>
</protein>
<organism evidence="2 3">
    <name type="scientific">Pseudovirgaria hyperparasitica</name>
    <dbReference type="NCBI Taxonomy" id="470096"/>
    <lineage>
        <taxon>Eukaryota</taxon>
        <taxon>Fungi</taxon>
        <taxon>Dikarya</taxon>
        <taxon>Ascomycota</taxon>
        <taxon>Pezizomycotina</taxon>
        <taxon>Dothideomycetes</taxon>
        <taxon>Dothideomycetes incertae sedis</taxon>
        <taxon>Acrospermales</taxon>
        <taxon>Acrospermaceae</taxon>
        <taxon>Pseudovirgaria</taxon>
    </lineage>
</organism>
<dbReference type="GeneID" id="54480146"/>
<evidence type="ECO:0000313" key="3">
    <source>
        <dbReference type="Proteomes" id="UP000799437"/>
    </source>
</evidence>
<keyword evidence="1" id="KW-0812">Transmembrane</keyword>
<sequence>MSDVNRPQNSTATTSNSLVSALARREAAFKASDLSSKPSGHERLSIPFETRIILGTCVSFGTGASLGLLDGSHMAGLVFRAENAHRLPTTHTGWYFYHKSKNYAMMMGGLKAGVRGGVLVGAFGGAFMLLEEAGDWIRGTRDFANSAFAGTVIATGYAGIKDLPRMTALRTARMGFVVGAGYGVLQDALSLARGRRVGWIDFLTGRRGDRIDEDDAY</sequence>
<dbReference type="PANTHER" id="PTHR37852">
    <property type="entry name" value="YALI0B21208P"/>
    <property type="match status" value="1"/>
</dbReference>
<keyword evidence="3" id="KW-1185">Reference proteome</keyword>
<proteinExistence type="predicted"/>
<feature type="transmembrane region" description="Helical" evidence="1">
    <location>
        <begin position="142"/>
        <end position="160"/>
    </location>
</feature>
<dbReference type="AlphaFoldDB" id="A0A6A6VX21"/>
<dbReference type="Proteomes" id="UP000799437">
    <property type="component" value="Unassembled WGS sequence"/>
</dbReference>
<reference evidence="2" key="1">
    <citation type="journal article" date="2020" name="Stud. Mycol.">
        <title>101 Dothideomycetes genomes: a test case for predicting lifestyles and emergence of pathogens.</title>
        <authorList>
            <person name="Haridas S."/>
            <person name="Albert R."/>
            <person name="Binder M."/>
            <person name="Bloem J."/>
            <person name="Labutti K."/>
            <person name="Salamov A."/>
            <person name="Andreopoulos B."/>
            <person name="Baker S."/>
            <person name="Barry K."/>
            <person name="Bills G."/>
            <person name="Bluhm B."/>
            <person name="Cannon C."/>
            <person name="Castanera R."/>
            <person name="Culley D."/>
            <person name="Daum C."/>
            <person name="Ezra D."/>
            <person name="Gonzalez J."/>
            <person name="Henrissat B."/>
            <person name="Kuo A."/>
            <person name="Liang C."/>
            <person name="Lipzen A."/>
            <person name="Lutzoni F."/>
            <person name="Magnuson J."/>
            <person name="Mondo S."/>
            <person name="Nolan M."/>
            <person name="Ohm R."/>
            <person name="Pangilinan J."/>
            <person name="Park H.-J."/>
            <person name="Ramirez L."/>
            <person name="Alfaro M."/>
            <person name="Sun H."/>
            <person name="Tritt A."/>
            <person name="Yoshinaga Y."/>
            <person name="Zwiers L.-H."/>
            <person name="Turgeon B."/>
            <person name="Goodwin S."/>
            <person name="Spatafora J."/>
            <person name="Crous P."/>
            <person name="Grigoriev I."/>
        </authorList>
    </citation>
    <scope>NUCLEOTIDE SEQUENCE</scope>
    <source>
        <strain evidence="2">CBS 121739</strain>
    </source>
</reference>